<feature type="transmembrane region" description="Helical" evidence="6">
    <location>
        <begin position="214"/>
        <end position="233"/>
    </location>
</feature>
<dbReference type="GO" id="GO:0006825">
    <property type="term" value="P:copper ion transport"/>
    <property type="evidence" value="ECO:0007669"/>
    <property type="project" value="InterPro"/>
</dbReference>
<keyword evidence="4 6" id="KW-1133">Transmembrane helix</keyword>
<dbReference type="Pfam" id="PF05425">
    <property type="entry name" value="CopD"/>
    <property type="match status" value="1"/>
</dbReference>
<name>A0A1H1ES73_9ACTN</name>
<organism evidence="8 9">
    <name type="scientific">Actinopolyspora saharensis</name>
    <dbReference type="NCBI Taxonomy" id="995062"/>
    <lineage>
        <taxon>Bacteria</taxon>
        <taxon>Bacillati</taxon>
        <taxon>Actinomycetota</taxon>
        <taxon>Actinomycetes</taxon>
        <taxon>Actinopolysporales</taxon>
        <taxon>Actinopolysporaceae</taxon>
        <taxon>Actinopolyspora</taxon>
    </lineage>
</organism>
<feature type="transmembrane region" description="Helical" evidence="6">
    <location>
        <begin position="317"/>
        <end position="340"/>
    </location>
</feature>
<keyword evidence="2" id="KW-1003">Cell membrane</keyword>
<dbReference type="RefSeq" id="WP_217637863.1">
    <property type="nucleotide sequence ID" value="NZ_FNKO01000002.1"/>
</dbReference>
<evidence type="ECO:0000256" key="4">
    <source>
        <dbReference type="ARBA" id="ARBA00022989"/>
    </source>
</evidence>
<proteinExistence type="predicted"/>
<keyword evidence="9" id="KW-1185">Reference proteome</keyword>
<dbReference type="GO" id="GO:0005886">
    <property type="term" value="C:plasma membrane"/>
    <property type="evidence" value="ECO:0007669"/>
    <property type="project" value="UniProtKB-SubCell"/>
</dbReference>
<feature type="transmembrane region" description="Helical" evidence="6">
    <location>
        <begin position="415"/>
        <end position="434"/>
    </location>
</feature>
<dbReference type="AlphaFoldDB" id="A0A1H1ES73"/>
<feature type="transmembrane region" description="Helical" evidence="6">
    <location>
        <begin position="183"/>
        <end position="202"/>
    </location>
</feature>
<feature type="transmembrane region" description="Helical" evidence="6">
    <location>
        <begin position="495"/>
        <end position="514"/>
    </location>
</feature>
<feature type="transmembrane region" description="Helical" evidence="6">
    <location>
        <begin position="376"/>
        <end position="395"/>
    </location>
</feature>
<feature type="transmembrane region" description="Helical" evidence="6">
    <location>
        <begin position="286"/>
        <end position="305"/>
    </location>
</feature>
<protein>
    <submittedName>
        <fullName evidence="8">Putative copper resistance protein D</fullName>
    </submittedName>
</protein>
<feature type="transmembrane region" description="Helical" evidence="6">
    <location>
        <begin position="560"/>
        <end position="584"/>
    </location>
</feature>
<dbReference type="InterPro" id="IPR032694">
    <property type="entry name" value="CopC/D"/>
</dbReference>
<feature type="transmembrane region" description="Helical" evidence="6">
    <location>
        <begin position="604"/>
        <end position="630"/>
    </location>
</feature>
<accession>A0A1H1ES73</accession>
<sequence>MSGPLPSNRTDGSPEPRVRRWPVHWAVAGAVLAVALTTALVLSAGESVYLVLGYTDPGAPTKLGLNLLRLVFDLAAATCVGSLVFCAFFTAPQRDGLVSPDGYAALRTAGGAAWVWGGASLLLTVFDAADSAGQPVSASLSPTALAGLLGALDVPKAWLLSAAVTLALALTCHFVLRWRTTMALAAVGVLALLPPVLVGHAASNAGHDFASDSMAFHVVAAVLWLGSLIAVLAHSRRNGAQAEVVLRRYRRFAAGCWGVLAASGVIGSLVLVPVDQLFDTSYGAMVLAKVGCLLLIGAVSIPLRRRLARSGVAPHHALLRLGGVELAVLLGTFGVSMGMAHTPPPNLLDRDATASELLIGYNLPEFPGLWELITTWRFDLLLGTAAVLLAVLYPLGVRRLRSRGQSWPALHTASWFAGCAAVLVASSSGVASYAPATFGVHMSAHLLLNMVGPALLTLGAPITLALRALPSSGQHQPFGPREWLLGVVDSPVARLLTNPVIASLLLAGSLYGLYPTGLFQLIMQEHWAHTIMNVYFLVTGYLWFWSILDVDRTPRRVPQLARLGVTLGMMPLLAFFGVLVLSMPEPIADNYYRTLDLPWSIDPMAAQQAGALIGWLGGELPMLLVLFVLLRQWQRDQHGTDEDTDAHDSMLARLEATRRGEHEPDPGR</sequence>
<keyword evidence="3 6" id="KW-0812">Transmembrane</keyword>
<dbReference type="Proteomes" id="UP000199301">
    <property type="component" value="Unassembled WGS sequence"/>
</dbReference>
<feature type="transmembrane region" description="Helical" evidence="6">
    <location>
        <begin position="254"/>
        <end position="274"/>
    </location>
</feature>
<feature type="transmembrane region" description="Helical" evidence="6">
    <location>
        <begin position="446"/>
        <end position="466"/>
    </location>
</feature>
<dbReference type="InterPro" id="IPR019108">
    <property type="entry name" value="Caa3_assmbl_CtaG-rel"/>
</dbReference>
<feature type="transmembrane region" description="Helical" evidence="6">
    <location>
        <begin position="25"/>
        <end position="50"/>
    </location>
</feature>
<feature type="transmembrane region" description="Helical" evidence="6">
    <location>
        <begin position="526"/>
        <end position="548"/>
    </location>
</feature>
<evidence type="ECO:0000313" key="8">
    <source>
        <dbReference type="EMBL" id="SDQ91592.1"/>
    </source>
</evidence>
<dbReference type="STRING" id="995062.SAMN04489718_2667"/>
<comment type="subcellular location">
    <subcellularLocation>
        <location evidence="1">Cell membrane</location>
        <topology evidence="1">Multi-pass membrane protein</topology>
    </subcellularLocation>
</comment>
<evidence type="ECO:0000256" key="1">
    <source>
        <dbReference type="ARBA" id="ARBA00004651"/>
    </source>
</evidence>
<feature type="transmembrane region" description="Helical" evidence="6">
    <location>
        <begin position="103"/>
        <end position="126"/>
    </location>
</feature>
<evidence type="ECO:0000256" key="3">
    <source>
        <dbReference type="ARBA" id="ARBA00022692"/>
    </source>
</evidence>
<dbReference type="EMBL" id="FNKO01000002">
    <property type="protein sequence ID" value="SDQ91592.1"/>
    <property type="molecule type" value="Genomic_DNA"/>
</dbReference>
<feature type="transmembrane region" description="Helical" evidence="6">
    <location>
        <begin position="70"/>
        <end position="91"/>
    </location>
</feature>
<dbReference type="PANTHER" id="PTHR34820">
    <property type="entry name" value="INNER MEMBRANE PROTEIN YEBZ"/>
    <property type="match status" value="1"/>
</dbReference>
<keyword evidence="5 6" id="KW-0472">Membrane</keyword>
<evidence type="ECO:0000313" key="9">
    <source>
        <dbReference type="Proteomes" id="UP000199301"/>
    </source>
</evidence>
<evidence type="ECO:0000256" key="5">
    <source>
        <dbReference type="ARBA" id="ARBA00023136"/>
    </source>
</evidence>
<evidence type="ECO:0000259" key="7">
    <source>
        <dbReference type="Pfam" id="PF05425"/>
    </source>
</evidence>
<dbReference type="PANTHER" id="PTHR34820:SF4">
    <property type="entry name" value="INNER MEMBRANE PROTEIN YEBZ"/>
    <property type="match status" value="1"/>
</dbReference>
<gene>
    <name evidence="8" type="ORF">SAMN04489718_2667</name>
</gene>
<feature type="domain" description="Copper resistance protein D" evidence="7">
    <location>
        <begin position="245"/>
        <end position="336"/>
    </location>
</feature>
<evidence type="ECO:0000256" key="6">
    <source>
        <dbReference type="SAM" id="Phobius"/>
    </source>
</evidence>
<reference evidence="9" key="1">
    <citation type="submission" date="2016-10" db="EMBL/GenBank/DDBJ databases">
        <authorList>
            <person name="Varghese N."/>
            <person name="Submissions S."/>
        </authorList>
    </citation>
    <scope>NUCLEOTIDE SEQUENCE [LARGE SCALE GENOMIC DNA]</scope>
    <source>
        <strain evidence="9">DSM 45459</strain>
    </source>
</reference>
<evidence type="ECO:0000256" key="2">
    <source>
        <dbReference type="ARBA" id="ARBA00022475"/>
    </source>
</evidence>
<dbReference type="InterPro" id="IPR008457">
    <property type="entry name" value="Cu-R_CopD_dom"/>
</dbReference>
<feature type="transmembrane region" description="Helical" evidence="6">
    <location>
        <begin position="157"/>
        <end position="176"/>
    </location>
</feature>
<dbReference type="Pfam" id="PF09678">
    <property type="entry name" value="Caa3_CtaG"/>
    <property type="match status" value="1"/>
</dbReference>